<dbReference type="GO" id="GO:0016740">
    <property type="term" value="F:transferase activity"/>
    <property type="evidence" value="ECO:0007669"/>
    <property type="project" value="InterPro"/>
</dbReference>
<evidence type="ECO:0000256" key="6">
    <source>
        <dbReference type="ARBA" id="ARBA00046432"/>
    </source>
</evidence>
<dbReference type="InterPro" id="IPR056764">
    <property type="entry name" value="LbH_EIF2B3/5"/>
</dbReference>
<feature type="compositionally biased region" description="Acidic residues" evidence="7">
    <location>
        <begin position="508"/>
        <end position="523"/>
    </location>
</feature>
<dbReference type="GO" id="GO:0003743">
    <property type="term" value="F:translation initiation factor activity"/>
    <property type="evidence" value="ECO:0007669"/>
    <property type="project" value="TreeGrafter"/>
</dbReference>
<dbReference type="GO" id="GO:0005085">
    <property type="term" value="F:guanyl-nucleotide exchange factor activity"/>
    <property type="evidence" value="ECO:0007669"/>
    <property type="project" value="InterPro"/>
</dbReference>
<accession>A0A8J5Y1M6</accession>
<dbReference type="InterPro" id="IPR051956">
    <property type="entry name" value="eIF2B_epsilon"/>
</dbReference>
<evidence type="ECO:0000256" key="3">
    <source>
        <dbReference type="ARBA" id="ARBA00022490"/>
    </source>
</evidence>
<reference evidence="9" key="1">
    <citation type="submission" date="2021-05" db="EMBL/GenBank/DDBJ databases">
        <title>The genome of the haptophyte Pavlova lutheri (Diacronema luteri, Pavlovales) - a model for lipid biosynthesis in eukaryotic algae.</title>
        <authorList>
            <person name="Hulatt C.J."/>
            <person name="Posewitz M.C."/>
        </authorList>
    </citation>
    <scope>NUCLEOTIDE SEQUENCE</scope>
    <source>
        <strain evidence="9">NIVA-4/92</strain>
    </source>
</reference>
<dbReference type="InterPro" id="IPR044123">
    <property type="entry name" value="W2_eIF2B_epsilon"/>
</dbReference>
<evidence type="ECO:0000256" key="2">
    <source>
        <dbReference type="ARBA" id="ARBA00007878"/>
    </source>
</evidence>
<comment type="subcellular location">
    <subcellularLocation>
        <location evidence="1">Cytoplasm</location>
        <location evidence="1">Cytosol</location>
    </subcellularLocation>
</comment>
<dbReference type="PROSITE" id="PS51363">
    <property type="entry name" value="W2"/>
    <property type="match status" value="1"/>
</dbReference>
<dbReference type="Pfam" id="PF02020">
    <property type="entry name" value="W2"/>
    <property type="match status" value="1"/>
</dbReference>
<dbReference type="InterPro" id="IPR018357">
    <property type="entry name" value="Hexapep_transf_CS"/>
</dbReference>
<dbReference type="GO" id="GO:0005851">
    <property type="term" value="C:eukaryotic translation initiation factor 2B complex"/>
    <property type="evidence" value="ECO:0007669"/>
    <property type="project" value="TreeGrafter"/>
</dbReference>
<dbReference type="Gene3D" id="2.160.10.10">
    <property type="entry name" value="Hexapeptide repeat proteins"/>
    <property type="match status" value="1"/>
</dbReference>
<feature type="compositionally biased region" description="Acidic residues" evidence="7">
    <location>
        <begin position="585"/>
        <end position="599"/>
    </location>
</feature>
<comment type="subunit">
    <text evidence="6">Component of the translation initiation factor 2B (eIF2B) complex which is a heterodecamer of two sets of five different subunits: alpha, beta, gamma, delta and epsilon. Subunits alpha, beta and delta comprise a regulatory subcomplex and subunits epsilon and gamma comprise a catalytic subcomplex. Within the complex, the hexameric regulatory complex resides at the center, with the two heterodimeric catalytic subcomplexes bound on opposite sides.</text>
</comment>
<feature type="region of interest" description="Disordered" evidence="7">
    <location>
        <begin position="571"/>
        <end position="605"/>
    </location>
</feature>
<dbReference type="InterPro" id="IPR029044">
    <property type="entry name" value="Nucleotide-diphossugar_trans"/>
</dbReference>
<organism evidence="9 10">
    <name type="scientific">Diacronema lutheri</name>
    <name type="common">Unicellular marine alga</name>
    <name type="synonym">Monochrysis lutheri</name>
    <dbReference type="NCBI Taxonomy" id="2081491"/>
    <lineage>
        <taxon>Eukaryota</taxon>
        <taxon>Haptista</taxon>
        <taxon>Haptophyta</taxon>
        <taxon>Pavlovophyceae</taxon>
        <taxon>Pavlovales</taxon>
        <taxon>Pavlovaceae</taxon>
        <taxon>Diacronema</taxon>
    </lineage>
</organism>
<comment type="similarity">
    <text evidence="2">Belongs to the eIF-2B gamma/epsilon subunits family.</text>
</comment>
<dbReference type="Pfam" id="PF25084">
    <property type="entry name" value="LbH_EIF2B"/>
    <property type="match status" value="1"/>
</dbReference>
<dbReference type="AlphaFoldDB" id="A0A8J5Y1M6"/>
<dbReference type="Gene3D" id="1.25.40.180">
    <property type="match status" value="1"/>
</dbReference>
<evidence type="ECO:0000256" key="7">
    <source>
        <dbReference type="SAM" id="MobiDB-lite"/>
    </source>
</evidence>
<dbReference type="SUPFAM" id="SSF53448">
    <property type="entry name" value="Nucleotide-diphospho-sugar transferases"/>
    <property type="match status" value="1"/>
</dbReference>
<dbReference type="CDD" id="cd11558">
    <property type="entry name" value="W2_eIF2B_epsilon"/>
    <property type="match status" value="1"/>
</dbReference>
<evidence type="ECO:0000256" key="1">
    <source>
        <dbReference type="ARBA" id="ARBA00004514"/>
    </source>
</evidence>
<dbReference type="InterPro" id="IPR016024">
    <property type="entry name" value="ARM-type_fold"/>
</dbReference>
<dbReference type="InterPro" id="IPR003307">
    <property type="entry name" value="W2_domain"/>
</dbReference>
<dbReference type="PROSITE" id="PS00101">
    <property type="entry name" value="HEXAPEP_TRANSFERASES"/>
    <property type="match status" value="1"/>
</dbReference>
<dbReference type="GO" id="GO:0031369">
    <property type="term" value="F:translation initiation factor binding"/>
    <property type="evidence" value="ECO:0007669"/>
    <property type="project" value="InterPro"/>
</dbReference>
<dbReference type="PANTHER" id="PTHR45887:SF1">
    <property type="entry name" value="TRANSLATION INITIATION FACTOR EIF-2B SUBUNIT EPSILON"/>
    <property type="match status" value="1"/>
</dbReference>
<dbReference type="EMBL" id="JAGTXO010000002">
    <property type="protein sequence ID" value="KAG8469699.1"/>
    <property type="molecule type" value="Genomic_DNA"/>
</dbReference>
<evidence type="ECO:0000256" key="4">
    <source>
        <dbReference type="ARBA" id="ARBA00044144"/>
    </source>
</evidence>
<dbReference type="SMART" id="SM00515">
    <property type="entry name" value="eIF5C"/>
    <property type="match status" value="1"/>
</dbReference>
<evidence type="ECO:0000259" key="8">
    <source>
        <dbReference type="PROSITE" id="PS51363"/>
    </source>
</evidence>
<dbReference type="SUPFAM" id="SSF48371">
    <property type="entry name" value="ARM repeat"/>
    <property type="match status" value="1"/>
</dbReference>
<feature type="compositionally biased region" description="Low complexity" evidence="7">
    <location>
        <begin position="536"/>
        <end position="545"/>
    </location>
</feature>
<comment type="caution">
    <text evidence="9">The sequence shown here is derived from an EMBL/GenBank/DDBJ whole genome shotgun (WGS) entry which is preliminary data.</text>
</comment>
<gene>
    <name evidence="9" type="ORF">KFE25_006154</name>
</gene>
<evidence type="ECO:0000313" key="9">
    <source>
        <dbReference type="EMBL" id="KAG8469699.1"/>
    </source>
</evidence>
<keyword evidence="3" id="KW-0963">Cytoplasm</keyword>
<feature type="region of interest" description="Disordered" evidence="7">
    <location>
        <begin position="489"/>
        <end position="545"/>
    </location>
</feature>
<evidence type="ECO:0000256" key="5">
    <source>
        <dbReference type="ARBA" id="ARBA00044345"/>
    </source>
</evidence>
<sequence>MAGGKKDGKGGGGGANTDLKREEKLQAVVLADVCARKLRPATFDGPKALMPLANAPLLEYTLEFLCAGGVEEVFVFACHGTEAIQAYLRAVETRFFPTALRCIASRAPCFSAGDALREVYEANVIQGDFVLAPGDVVTNLYLPALIAAHRAARERDKDTLLTACFARIPYGHRIRPADDGALLVVDSASGRLLHYESMPDGLVRRTDADADAPLARAPRVELPLELLDAASATGAELRVRLDLFDLGVDVCTLEVLTLLVDNFDWAELRTDMLTSVLSSEILGKTIHVHEMGARSVGAAASAPYAARVSDWRTYVELSADVLARWSFPQVPDANLLSSMDAVAGQPGAPPVDGTQLGTTYRQSRGNAYAEEGVSLARSAQIGVRVLLGGGSSIGADARVTRSVLGRRCSIGDRTVVVDSVLWAGVTIGEGASVRGAVLCEGVVVGAGASIGAGCVLGRGVVVGAGVKLQSRTLYTRHAARALRPNLAGAAGAGAGEGSEGCADRWAEGDEDSEDAFSDDDEGADGAAPGGGERAATDAAGDAGLPADAHADAAHALGAGGSGFLHGHSPPAASCACARPRREPPLEPDDSDDGDGDGDGDGGGGALGGGDVFIENALDILAGMLEDNNAVDNIVLEVNALKFAYNRSVADCAAVSLQSLLARVQALALRAGGVESGQCGRKALLKSLKEGVHTWAALLRRYVTTGADQQKLIEALEELCEDALPWVADVFQFVMQALYDHDVLPEQAIVRWAAAADAAPAGSARKARRTQCAPFLTWLAEAESDSGDENEDD</sequence>
<evidence type="ECO:0000313" key="10">
    <source>
        <dbReference type="Proteomes" id="UP000751190"/>
    </source>
</evidence>
<keyword evidence="10" id="KW-1185">Reference proteome</keyword>
<dbReference type="PANTHER" id="PTHR45887">
    <property type="entry name" value="TRANSLATION INITIATION FACTOR EIF-2B SUBUNIT EPSILON"/>
    <property type="match status" value="1"/>
</dbReference>
<feature type="domain" description="W2" evidence="8">
    <location>
        <begin position="606"/>
        <end position="788"/>
    </location>
</feature>
<dbReference type="OMA" id="RYHAVSM"/>
<dbReference type="Proteomes" id="UP000751190">
    <property type="component" value="Unassembled WGS sequence"/>
</dbReference>
<name>A0A8J5Y1M6_DIALT</name>
<protein>
    <recommendedName>
        <fullName evidence="4">Translation initiation factor eIF2B subunit epsilon</fullName>
    </recommendedName>
    <alternativeName>
        <fullName evidence="5">eIF2B GDP-GTP exchange factor subunit epsilon</fullName>
    </alternativeName>
</protein>
<dbReference type="Gene3D" id="3.90.550.10">
    <property type="entry name" value="Spore Coat Polysaccharide Biosynthesis Protein SpsA, Chain A"/>
    <property type="match status" value="1"/>
</dbReference>
<proteinExistence type="inferred from homology"/>
<dbReference type="OrthoDB" id="424572at2759"/>